<dbReference type="Proteomes" id="UP000054683">
    <property type="component" value="Unassembled WGS sequence"/>
</dbReference>
<dbReference type="RefSeq" id="WP_156528970.1">
    <property type="nucleotide sequence ID" value="NZ_FCOK02000041.1"/>
</dbReference>
<feature type="transmembrane region" description="Helical" evidence="6">
    <location>
        <begin position="66"/>
        <end position="88"/>
    </location>
</feature>
<evidence type="ECO:0000256" key="3">
    <source>
        <dbReference type="ARBA" id="ARBA00022692"/>
    </source>
</evidence>
<keyword evidence="3 6" id="KW-0812">Transmembrane</keyword>
<dbReference type="Gene3D" id="1.20.1250.20">
    <property type="entry name" value="MFS general substrate transporter like domains"/>
    <property type="match status" value="1"/>
</dbReference>
<dbReference type="GO" id="GO:0022857">
    <property type="term" value="F:transmembrane transporter activity"/>
    <property type="evidence" value="ECO:0007669"/>
    <property type="project" value="TreeGrafter"/>
</dbReference>
<evidence type="ECO:0000256" key="6">
    <source>
        <dbReference type="SAM" id="Phobius"/>
    </source>
</evidence>
<dbReference type="PANTHER" id="PTHR43791:SF36">
    <property type="entry name" value="TRANSPORTER, PUTATIVE (AFU_ORTHOLOGUE AFUA_6G08340)-RELATED"/>
    <property type="match status" value="1"/>
</dbReference>
<dbReference type="SUPFAM" id="SSF103473">
    <property type="entry name" value="MFS general substrate transporter"/>
    <property type="match status" value="1"/>
</dbReference>
<evidence type="ECO:0000256" key="4">
    <source>
        <dbReference type="ARBA" id="ARBA00022989"/>
    </source>
</evidence>
<dbReference type="AlphaFoldDB" id="A0A158I4C2"/>
<keyword evidence="4 6" id="KW-1133">Transmembrane helix</keyword>
<organism evidence="7 8">
    <name type="scientific">Caballeronia udeis</name>
    <dbReference type="NCBI Taxonomy" id="1232866"/>
    <lineage>
        <taxon>Bacteria</taxon>
        <taxon>Pseudomonadati</taxon>
        <taxon>Pseudomonadota</taxon>
        <taxon>Betaproteobacteria</taxon>
        <taxon>Burkholderiales</taxon>
        <taxon>Burkholderiaceae</taxon>
        <taxon>Caballeronia</taxon>
    </lineage>
</organism>
<evidence type="ECO:0000256" key="1">
    <source>
        <dbReference type="ARBA" id="ARBA00004141"/>
    </source>
</evidence>
<evidence type="ECO:0000256" key="2">
    <source>
        <dbReference type="ARBA" id="ARBA00022448"/>
    </source>
</evidence>
<name>A0A158I4C2_9BURK</name>
<dbReference type="EMBL" id="FCOK02000041">
    <property type="protein sequence ID" value="SAL51452.1"/>
    <property type="molecule type" value="Genomic_DNA"/>
</dbReference>
<keyword evidence="2" id="KW-0813">Transport</keyword>
<comment type="subcellular location">
    <subcellularLocation>
        <location evidence="1">Membrane</location>
        <topology evidence="1">Multi-pass membrane protein</topology>
    </subcellularLocation>
</comment>
<proteinExistence type="predicted"/>
<evidence type="ECO:0000313" key="8">
    <source>
        <dbReference type="Proteomes" id="UP000054683"/>
    </source>
</evidence>
<evidence type="ECO:0000313" key="7">
    <source>
        <dbReference type="EMBL" id="SAL51452.1"/>
    </source>
</evidence>
<dbReference type="OrthoDB" id="9133965at2"/>
<keyword evidence="5 6" id="KW-0472">Membrane</keyword>
<sequence>MDLPLTSVADNAQAQCDERAPTFRKVTSRILPIMSLALFLNNMDRTNVGFAALTMNRDLGFTPAQFGWGAGILFFSLCFLDVLRNLVLVRFGARRWMTRIMIFWGLLSAATALVVLIHRPHDRDGRADSNIWAAVTGAACRHALRITEPVCGKTPPLVRLFGQASSEAEQEQVQRW</sequence>
<dbReference type="InterPro" id="IPR036259">
    <property type="entry name" value="MFS_trans_sf"/>
</dbReference>
<accession>A0A158I4C2</accession>
<evidence type="ECO:0000256" key="5">
    <source>
        <dbReference type="ARBA" id="ARBA00023136"/>
    </source>
</evidence>
<reference evidence="7 8" key="1">
    <citation type="submission" date="2016-01" db="EMBL/GenBank/DDBJ databases">
        <authorList>
            <person name="Oliw E.H."/>
        </authorList>
    </citation>
    <scope>NUCLEOTIDE SEQUENCE [LARGE SCALE GENOMIC DNA]</scope>
    <source>
        <strain evidence="7">LMG 27134</strain>
    </source>
</reference>
<feature type="transmembrane region" description="Helical" evidence="6">
    <location>
        <begin position="100"/>
        <end position="118"/>
    </location>
</feature>
<protein>
    <submittedName>
        <fullName evidence="7">Major facilitator transporter</fullName>
    </submittedName>
</protein>
<gene>
    <name evidence="7" type="ORF">AWB69_05270</name>
</gene>
<dbReference type="GO" id="GO:0016020">
    <property type="term" value="C:membrane"/>
    <property type="evidence" value="ECO:0007669"/>
    <property type="project" value="UniProtKB-SubCell"/>
</dbReference>
<dbReference type="PANTHER" id="PTHR43791">
    <property type="entry name" value="PERMEASE-RELATED"/>
    <property type="match status" value="1"/>
</dbReference>